<proteinExistence type="inferred from homology"/>
<dbReference type="Proteomes" id="UP001467690">
    <property type="component" value="Unassembled WGS sequence"/>
</dbReference>
<keyword evidence="3 5" id="KW-0418">Kinase</keyword>
<dbReference type="InterPro" id="IPR002173">
    <property type="entry name" value="Carboh/pur_kinase_PfkB_CS"/>
</dbReference>
<dbReference type="RefSeq" id="WP_143873119.1">
    <property type="nucleotide sequence ID" value="NZ_CP041661.1"/>
</dbReference>
<dbReference type="CDD" id="cd01166">
    <property type="entry name" value="KdgK"/>
    <property type="match status" value="1"/>
</dbReference>
<comment type="caution">
    <text evidence="5">The sequence shown here is derived from an EMBL/GenBank/DDBJ whole genome shotgun (WGS) entry which is preliminary data.</text>
</comment>
<sequence length="319" mass="35387">MSQQQAVNQKIAFIGECMIELQEDANGTIHKSFAGDTLNTALYMARLQNVHSAQVQYVTGLGTDKLSNAMIENWQSEGIHCDFIRRFADKLPGLYFVETDSSGERYFQYWRGQSAAKELFSGDDFDEQLAAVAQFDYIYLSAISVAILPTDGKKKLVQWLKSARLQGATVCFDNNYRPQLWPDLKDAQYWYQQVLENTDLACHTYEDDQLIWGDSDPSQTFARLAGFGVSEIVLKRGIEPCLIEINKGERISVPAMPVAKDELADTNAAGDSFSAGYLSARLAGATPERAANIGHLVASTVVRHRGAIIPKTAMPTIKI</sequence>
<dbReference type="Pfam" id="PF00294">
    <property type="entry name" value="PfkB"/>
    <property type="match status" value="1"/>
</dbReference>
<dbReference type="EMBL" id="JBELOE010000102">
    <property type="protein sequence ID" value="MER2491283.1"/>
    <property type="molecule type" value="Genomic_DNA"/>
</dbReference>
<evidence type="ECO:0000256" key="3">
    <source>
        <dbReference type="ARBA" id="ARBA00022777"/>
    </source>
</evidence>
<name>A0ABV1REE0_9ALTE</name>
<dbReference type="GO" id="GO:0016301">
    <property type="term" value="F:kinase activity"/>
    <property type="evidence" value="ECO:0007669"/>
    <property type="project" value="UniProtKB-KW"/>
</dbReference>
<dbReference type="PANTHER" id="PTHR43085:SF15">
    <property type="entry name" value="2-DEHYDRO-3-DEOXYGLUCONOKINASE"/>
    <property type="match status" value="1"/>
</dbReference>
<dbReference type="SUPFAM" id="SSF53613">
    <property type="entry name" value="Ribokinase-like"/>
    <property type="match status" value="1"/>
</dbReference>
<keyword evidence="2" id="KW-0808">Transferase</keyword>
<reference evidence="5 6" key="1">
    <citation type="submission" date="2024-06" db="EMBL/GenBank/DDBJ databases">
        <authorList>
            <person name="Chen R.Y."/>
        </authorList>
    </citation>
    <scope>NUCLEOTIDE SEQUENCE [LARGE SCALE GENOMIC DNA]</scope>
    <source>
        <strain evidence="5 6">D2</strain>
    </source>
</reference>
<keyword evidence="6" id="KW-1185">Reference proteome</keyword>
<evidence type="ECO:0000313" key="5">
    <source>
        <dbReference type="EMBL" id="MER2491283.1"/>
    </source>
</evidence>
<comment type="similarity">
    <text evidence="1">Belongs to the carbohydrate kinase PfkB family.</text>
</comment>
<accession>A0ABV1REE0</accession>
<organism evidence="5 6">
    <name type="scientific">Catenovulum sediminis</name>
    <dbReference type="NCBI Taxonomy" id="1740262"/>
    <lineage>
        <taxon>Bacteria</taxon>
        <taxon>Pseudomonadati</taxon>
        <taxon>Pseudomonadota</taxon>
        <taxon>Gammaproteobacteria</taxon>
        <taxon>Alteromonadales</taxon>
        <taxon>Alteromonadaceae</taxon>
        <taxon>Catenovulum</taxon>
    </lineage>
</organism>
<dbReference type="InterPro" id="IPR029056">
    <property type="entry name" value="Ribokinase-like"/>
</dbReference>
<gene>
    <name evidence="5" type="ORF">ABS311_05235</name>
</gene>
<evidence type="ECO:0000256" key="2">
    <source>
        <dbReference type="ARBA" id="ARBA00022679"/>
    </source>
</evidence>
<dbReference type="PROSITE" id="PS00584">
    <property type="entry name" value="PFKB_KINASES_2"/>
    <property type="match status" value="1"/>
</dbReference>
<feature type="domain" description="Carbohydrate kinase PfkB" evidence="4">
    <location>
        <begin position="9"/>
        <end position="311"/>
    </location>
</feature>
<evidence type="ECO:0000256" key="1">
    <source>
        <dbReference type="ARBA" id="ARBA00010688"/>
    </source>
</evidence>
<evidence type="ECO:0000313" key="6">
    <source>
        <dbReference type="Proteomes" id="UP001467690"/>
    </source>
</evidence>
<dbReference type="InterPro" id="IPR011611">
    <property type="entry name" value="PfkB_dom"/>
</dbReference>
<dbReference type="Gene3D" id="3.40.1190.20">
    <property type="match status" value="1"/>
</dbReference>
<dbReference type="PANTHER" id="PTHR43085">
    <property type="entry name" value="HEXOKINASE FAMILY MEMBER"/>
    <property type="match status" value="1"/>
</dbReference>
<dbReference type="InterPro" id="IPR050306">
    <property type="entry name" value="PfkB_Carbo_kinase"/>
</dbReference>
<protein>
    <submittedName>
        <fullName evidence="5">Sugar kinase</fullName>
    </submittedName>
</protein>
<evidence type="ECO:0000259" key="4">
    <source>
        <dbReference type="Pfam" id="PF00294"/>
    </source>
</evidence>